<comment type="caution">
    <text evidence="1">The sequence shown here is derived from an EMBL/GenBank/DDBJ whole genome shotgun (WGS) entry which is preliminary data.</text>
</comment>
<keyword evidence="2" id="KW-1185">Reference proteome</keyword>
<gene>
    <name evidence="1" type="ORF">RIF29_00879</name>
</gene>
<organism evidence="1 2">
    <name type="scientific">Crotalaria pallida</name>
    <name type="common">Smooth rattlebox</name>
    <name type="synonym">Crotalaria striata</name>
    <dbReference type="NCBI Taxonomy" id="3830"/>
    <lineage>
        <taxon>Eukaryota</taxon>
        <taxon>Viridiplantae</taxon>
        <taxon>Streptophyta</taxon>
        <taxon>Embryophyta</taxon>
        <taxon>Tracheophyta</taxon>
        <taxon>Spermatophyta</taxon>
        <taxon>Magnoliopsida</taxon>
        <taxon>eudicotyledons</taxon>
        <taxon>Gunneridae</taxon>
        <taxon>Pentapetalae</taxon>
        <taxon>rosids</taxon>
        <taxon>fabids</taxon>
        <taxon>Fabales</taxon>
        <taxon>Fabaceae</taxon>
        <taxon>Papilionoideae</taxon>
        <taxon>50 kb inversion clade</taxon>
        <taxon>genistoids sensu lato</taxon>
        <taxon>core genistoids</taxon>
        <taxon>Crotalarieae</taxon>
        <taxon>Crotalaria</taxon>
    </lineage>
</organism>
<reference evidence="1 2" key="1">
    <citation type="submission" date="2024-01" db="EMBL/GenBank/DDBJ databases">
        <title>The genomes of 5 underutilized Papilionoideae crops provide insights into root nodulation and disease resistanc.</title>
        <authorList>
            <person name="Yuan L."/>
        </authorList>
    </citation>
    <scope>NUCLEOTIDE SEQUENCE [LARGE SCALE GENOMIC DNA]</scope>
    <source>
        <strain evidence="1">ZHUSHIDOU_FW_LH</strain>
        <tissue evidence="1">Leaf</tissue>
    </source>
</reference>
<dbReference type="Proteomes" id="UP001372338">
    <property type="component" value="Unassembled WGS sequence"/>
</dbReference>
<dbReference type="EMBL" id="JAYWIO010000001">
    <property type="protein sequence ID" value="KAK7287598.1"/>
    <property type="molecule type" value="Genomic_DNA"/>
</dbReference>
<protein>
    <submittedName>
        <fullName evidence="1">Uncharacterized protein</fullName>
    </submittedName>
</protein>
<evidence type="ECO:0000313" key="1">
    <source>
        <dbReference type="EMBL" id="KAK7287598.1"/>
    </source>
</evidence>
<name>A0AAN9P6T9_CROPI</name>
<dbReference type="AlphaFoldDB" id="A0AAN9P6T9"/>
<accession>A0AAN9P6T9</accession>
<proteinExistence type="predicted"/>
<sequence length="168" mass="18771">MKENGAAILEEKGESMSLKCKYFRVSHTLSSGPVLDMHSLHAEDSLRATGIQGVDVDTELYVSNLDHGVTKEDIRTTLGPMAICEEEILNINESNLNEPLSQLTISDDNPMDNRRDSALGSKGDLRKSPLLWHTYSMEHLVDVRFELGSLFDVIIQAPPTWKMASKDR</sequence>
<evidence type="ECO:0000313" key="2">
    <source>
        <dbReference type="Proteomes" id="UP001372338"/>
    </source>
</evidence>